<dbReference type="HOGENOM" id="CLU_029425_0_4_6"/>
<dbReference type="PROSITE" id="PS51782">
    <property type="entry name" value="LYSM"/>
    <property type="match status" value="1"/>
</dbReference>
<organism evidence="3 4">
    <name type="scientific">gamma proteobacterium HTCC2207</name>
    <dbReference type="NCBI Taxonomy" id="314287"/>
    <lineage>
        <taxon>Bacteria</taxon>
        <taxon>Pseudomonadati</taxon>
        <taxon>Pseudomonadota</taxon>
        <taxon>Gammaproteobacteria</taxon>
        <taxon>Cellvibrionales</taxon>
        <taxon>Porticoccaceae</taxon>
        <taxon>SAR92 clade</taxon>
    </lineage>
</organism>
<dbReference type="PANTHER" id="PTHR21666:SF263">
    <property type="entry name" value="MUREIN HYDROLASE ACTIVATOR NLPD"/>
    <property type="match status" value="1"/>
</dbReference>
<reference evidence="3 4" key="1">
    <citation type="submission" date="2006-03" db="EMBL/GenBank/DDBJ databases">
        <authorList>
            <person name="Giovannoni S.J."/>
            <person name="Cho J.-C."/>
            <person name="Ferriera S."/>
            <person name="Johnson J."/>
            <person name="Kravitz S."/>
            <person name="Halpern A."/>
            <person name="Remington K."/>
            <person name="Beeson K."/>
            <person name="Tran B."/>
            <person name="Rogers Y.-H."/>
            <person name="Friedman R."/>
            <person name="Venter J.C."/>
        </authorList>
    </citation>
    <scope>NUCLEOTIDE SEQUENCE [LARGE SCALE GENOMIC DNA]</scope>
    <source>
        <strain evidence="3 4">HTCC2207</strain>
    </source>
</reference>
<evidence type="ECO:0000313" key="3">
    <source>
        <dbReference type="EMBL" id="EAS47136.1"/>
    </source>
</evidence>
<dbReference type="Pfam" id="PF01551">
    <property type="entry name" value="Peptidase_M23"/>
    <property type="match status" value="1"/>
</dbReference>
<dbReference type="Proteomes" id="UP000005555">
    <property type="component" value="Unassembled WGS sequence"/>
</dbReference>
<dbReference type="STRING" id="314287.GB2207_10983"/>
<gene>
    <name evidence="3" type="ORF">GB2207_10983</name>
</gene>
<dbReference type="SMART" id="SM00257">
    <property type="entry name" value="LysM"/>
    <property type="match status" value="1"/>
</dbReference>
<dbReference type="Gene3D" id="3.10.350.10">
    <property type="entry name" value="LysM domain"/>
    <property type="match status" value="1"/>
</dbReference>
<dbReference type="CDD" id="cd12797">
    <property type="entry name" value="M23_peptidase"/>
    <property type="match status" value="1"/>
</dbReference>
<dbReference type="InterPro" id="IPR050570">
    <property type="entry name" value="Cell_wall_metabolism_enzyme"/>
</dbReference>
<evidence type="ECO:0000259" key="2">
    <source>
        <dbReference type="PROSITE" id="PS51782"/>
    </source>
</evidence>
<dbReference type="InterPro" id="IPR018392">
    <property type="entry name" value="LysM"/>
</dbReference>
<protein>
    <submittedName>
        <fullName evidence="3">Lipoprotein NlpD</fullName>
    </submittedName>
</protein>
<comment type="caution">
    <text evidence="3">The sequence shown here is derived from an EMBL/GenBank/DDBJ whole genome shotgun (WGS) entry which is preliminary data.</text>
</comment>
<dbReference type="SUPFAM" id="SSF51261">
    <property type="entry name" value="Duplicated hybrid motif"/>
    <property type="match status" value="1"/>
</dbReference>
<dbReference type="InterPro" id="IPR011055">
    <property type="entry name" value="Dup_hybrid_motif"/>
</dbReference>
<dbReference type="EMBL" id="AAPI01000003">
    <property type="protein sequence ID" value="EAS47136.1"/>
    <property type="molecule type" value="Genomic_DNA"/>
</dbReference>
<dbReference type="Gene3D" id="2.70.70.10">
    <property type="entry name" value="Glucose Permease (Domain IIA)"/>
    <property type="match status" value="1"/>
</dbReference>
<keyword evidence="4" id="KW-1185">Reference proteome</keyword>
<name>Q1YSS0_9GAMM</name>
<dbReference type="GO" id="GO:0004222">
    <property type="term" value="F:metalloendopeptidase activity"/>
    <property type="evidence" value="ECO:0007669"/>
    <property type="project" value="TreeGrafter"/>
</dbReference>
<proteinExistence type="inferred from homology"/>
<sequence length="218" mass="24069">MVHQVESGETLYSIAWRYDLDFRKLARANGIRAPFVISRGQLLSLDTSKISSAAAKTVSKAVKKTKIAARKATSIAPATSPKVTETLKIKPKSVPSPVVYSTNWQWKWPIKGKIVESYSLPKLHKGIKIKSVSRAAVRSSAPGVVVYAGEGLRGYGKLVIIKHSEILLSAYAHNDQIMVREGQSVRQTEIISRLGSDGTVYFEIRKDGYPVDPEAYLR</sequence>
<evidence type="ECO:0000256" key="1">
    <source>
        <dbReference type="ARBA" id="ARBA00038420"/>
    </source>
</evidence>
<dbReference type="InterPro" id="IPR016047">
    <property type="entry name" value="M23ase_b-sheet_dom"/>
</dbReference>
<accession>Q1YSS0</accession>
<feature type="domain" description="LysM" evidence="2">
    <location>
        <begin position="1"/>
        <end position="45"/>
    </location>
</feature>
<dbReference type="GO" id="GO:0032153">
    <property type="term" value="C:cell division site"/>
    <property type="evidence" value="ECO:0007669"/>
    <property type="project" value="TreeGrafter"/>
</dbReference>
<evidence type="ECO:0000313" key="4">
    <source>
        <dbReference type="Proteomes" id="UP000005555"/>
    </source>
</evidence>
<keyword evidence="3" id="KW-0449">Lipoprotein</keyword>
<dbReference type="AlphaFoldDB" id="Q1YSS0"/>
<dbReference type="eggNOG" id="COG4942">
    <property type="taxonomic scope" value="Bacteria"/>
</dbReference>
<dbReference type="Pfam" id="PF01476">
    <property type="entry name" value="LysM"/>
    <property type="match status" value="1"/>
</dbReference>
<dbReference type="PANTHER" id="PTHR21666">
    <property type="entry name" value="PEPTIDASE-RELATED"/>
    <property type="match status" value="1"/>
</dbReference>
<dbReference type="GO" id="GO:0009279">
    <property type="term" value="C:cell outer membrane"/>
    <property type="evidence" value="ECO:0007669"/>
    <property type="project" value="TreeGrafter"/>
</dbReference>
<comment type="similarity">
    <text evidence="1">Belongs to the E.coli NlpD/Haemophilus LppB family.</text>
</comment>
<dbReference type="InterPro" id="IPR036779">
    <property type="entry name" value="LysM_dom_sf"/>
</dbReference>
<dbReference type="CDD" id="cd00118">
    <property type="entry name" value="LysM"/>
    <property type="match status" value="1"/>
</dbReference>